<dbReference type="Pfam" id="PF00994">
    <property type="entry name" value="MoCF_biosynth"/>
    <property type="match status" value="1"/>
</dbReference>
<evidence type="ECO:0000256" key="4">
    <source>
        <dbReference type="ARBA" id="ARBA00010763"/>
    </source>
</evidence>
<dbReference type="SUPFAM" id="SSF63882">
    <property type="entry name" value="MoeA N-terminal region -like"/>
    <property type="match status" value="1"/>
</dbReference>
<comment type="pathway">
    <text evidence="3 11">Cofactor biosynthesis; molybdopterin biosynthesis.</text>
</comment>
<dbReference type="NCBIfam" id="TIGR00177">
    <property type="entry name" value="molyb_syn"/>
    <property type="match status" value="1"/>
</dbReference>
<feature type="domain" description="MoaB/Mog" evidence="12">
    <location>
        <begin position="200"/>
        <end position="338"/>
    </location>
</feature>
<dbReference type="Gene3D" id="2.40.340.10">
    <property type="entry name" value="MoeA, C-terminal, domain IV"/>
    <property type="match status" value="1"/>
</dbReference>
<evidence type="ECO:0000256" key="11">
    <source>
        <dbReference type="RuleBase" id="RU365090"/>
    </source>
</evidence>
<organism evidence="13 14">
    <name type="scientific">Mesorhizobium denitrificans</name>
    <dbReference type="NCBI Taxonomy" id="2294114"/>
    <lineage>
        <taxon>Bacteria</taxon>
        <taxon>Pseudomonadati</taxon>
        <taxon>Pseudomonadota</taxon>
        <taxon>Alphaproteobacteria</taxon>
        <taxon>Hyphomicrobiales</taxon>
        <taxon>Phyllobacteriaceae</taxon>
        <taxon>Mesorhizobium</taxon>
    </lineage>
</organism>
<dbReference type="RefSeq" id="WP_116624017.1">
    <property type="nucleotide sequence ID" value="NZ_QURN01000007.1"/>
</dbReference>
<dbReference type="SMART" id="SM00852">
    <property type="entry name" value="MoCF_biosynth"/>
    <property type="match status" value="1"/>
</dbReference>
<dbReference type="FunFam" id="3.40.980.10:FF:000004">
    <property type="entry name" value="Molybdopterin molybdenumtransferase"/>
    <property type="match status" value="1"/>
</dbReference>
<dbReference type="PANTHER" id="PTHR10192">
    <property type="entry name" value="MOLYBDOPTERIN BIOSYNTHESIS PROTEIN"/>
    <property type="match status" value="1"/>
</dbReference>
<evidence type="ECO:0000259" key="12">
    <source>
        <dbReference type="SMART" id="SM00852"/>
    </source>
</evidence>
<evidence type="ECO:0000256" key="9">
    <source>
        <dbReference type="ARBA" id="ARBA00023150"/>
    </source>
</evidence>
<dbReference type="Gene3D" id="2.170.190.11">
    <property type="entry name" value="Molybdopterin biosynthesis moea protein, domain 3"/>
    <property type="match status" value="1"/>
</dbReference>
<dbReference type="Pfam" id="PF03453">
    <property type="entry name" value="MoeA_N"/>
    <property type="match status" value="1"/>
</dbReference>
<evidence type="ECO:0000256" key="5">
    <source>
        <dbReference type="ARBA" id="ARBA00022505"/>
    </source>
</evidence>
<dbReference type="NCBIfam" id="NF045515">
    <property type="entry name" value="Glp_gephyrin"/>
    <property type="match status" value="1"/>
</dbReference>
<dbReference type="InterPro" id="IPR036135">
    <property type="entry name" value="MoeA_linker/N_sf"/>
</dbReference>
<evidence type="ECO:0000256" key="7">
    <source>
        <dbReference type="ARBA" id="ARBA00022723"/>
    </source>
</evidence>
<dbReference type="InterPro" id="IPR036688">
    <property type="entry name" value="MoeA_C_domain_IV_sf"/>
</dbReference>
<keyword evidence="6 11" id="KW-0808">Transferase</keyword>
<keyword evidence="14" id="KW-1185">Reference proteome</keyword>
<evidence type="ECO:0000256" key="6">
    <source>
        <dbReference type="ARBA" id="ARBA00022679"/>
    </source>
</evidence>
<dbReference type="GO" id="GO:0006777">
    <property type="term" value="P:Mo-molybdopterin cofactor biosynthetic process"/>
    <property type="evidence" value="ECO:0007669"/>
    <property type="project" value="UniProtKB-UniRule"/>
</dbReference>
<dbReference type="EMBL" id="QURN01000007">
    <property type="protein sequence ID" value="RFC67583.1"/>
    <property type="molecule type" value="Genomic_DNA"/>
</dbReference>
<comment type="function">
    <text evidence="2 11">Catalyzes the insertion of molybdate into adenylated molybdopterin with the concomitant release of AMP.</text>
</comment>
<keyword evidence="7 11" id="KW-0479">Metal-binding</keyword>
<reference evidence="14" key="1">
    <citation type="submission" date="2018-08" db="EMBL/GenBank/DDBJ databases">
        <authorList>
            <person name="Im W.T."/>
        </authorList>
    </citation>
    <scope>NUCLEOTIDE SEQUENCE [LARGE SCALE GENOMIC DNA]</scope>
    <source>
        <strain evidence="14">LA-28</strain>
    </source>
</reference>
<dbReference type="InterPro" id="IPR001453">
    <property type="entry name" value="MoaB/Mog_dom"/>
</dbReference>
<evidence type="ECO:0000313" key="14">
    <source>
        <dbReference type="Proteomes" id="UP000262379"/>
    </source>
</evidence>
<evidence type="ECO:0000256" key="3">
    <source>
        <dbReference type="ARBA" id="ARBA00005046"/>
    </source>
</evidence>
<dbReference type="PROSITE" id="PS01079">
    <property type="entry name" value="MOCF_BIOSYNTHESIS_2"/>
    <property type="match status" value="1"/>
</dbReference>
<proteinExistence type="inferred from homology"/>
<protein>
    <recommendedName>
        <fullName evidence="11">Molybdopterin molybdenumtransferase</fullName>
        <ecNumber evidence="11">2.10.1.1</ecNumber>
    </recommendedName>
</protein>
<dbReference type="InterPro" id="IPR038987">
    <property type="entry name" value="MoeA-like"/>
</dbReference>
<dbReference type="AlphaFoldDB" id="A0A371XEG1"/>
<dbReference type="GO" id="GO:0046872">
    <property type="term" value="F:metal ion binding"/>
    <property type="evidence" value="ECO:0007669"/>
    <property type="project" value="UniProtKB-UniRule"/>
</dbReference>
<comment type="similarity">
    <text evidence="4 11">Belongs to the MoeA family.</text>
</comment>
<evidence type="ECO:0000256" key="10">
    <source>
        <dbReference type="ARBA" id="ARBA00047317"/>
    </source>
</evidence>
<dbReference type="Gene3D" id="3.90.105.10">
    <property type="entry name" value="Molybdopterin biosynthesis moea protein, domain 2"/>
    <property type="match status" value="1"/>
</dbReference>
<dbReference type="Proteomes" id="UP000262379">
    <property type="component" value="Unassembled WGS sequence"/>
</dbReference>
<evidence type="ECO:0000256" key="8">
    <source>
        <dbReference type="ARBA" id="ARBA00022842"/>
    </source>
</evidence>
<dbReference type="GO" id="GO:0061599">
    <property type="term" value="F:molybdopterin molybdotransferase activity"/>
    <property type="evidence" value="ECO:0007669"/>
    <property type="project" value="UniProtKB-UniRule"/>
</dbReference>
<dbReference type="PANTHER" id="PTHR10192:SF5">
    <property type="entry name" value="GEPHYRIN"/>
    <property type="match status" value="1"/>
</dbReference>
<dbReference type="CDD" id="cd00887">
    <property type="entry name" value="MoeA"/>
    <property type="match status" value="1"/>
</dbReference>
<name>A0A371XEG1_9HYPH</name>
<sequence length="427" mass="45216">MSPSAALSDPFYCGCETEPKPGALLSVDMALAKGLALVEPVQEVERMSLEQAHGRVLAEAVKASVPLPLFDNSAMDGYAIRIADIAGAGPWRLPIVGRIAAGDAGNEPLPKGATLRIFTGAPVPPGCDAVVMQEMVRLEGDAIWLDRRPKLDENIRRAGEDLAAGTEIISAGRCIGPRAAALLAASGCGKVAVRRRIRVAFFSTGSELRAPGVPLSPGQIWNSNRYHLQGSLNLPWIDMIDMGAIPDTPDLLQRALEQASRDADLVVTTGGVSVGDEDHMPAVLRAAGADIHVMKVAMKPGKPLVIGRIGTAIYLGLPGNPVSAFVTWYVIGARIAEALAGLPGAAPSRFIVRAGFDRLRHPGRCEFLPARLGKYDGHGTRTVEIATSHVSHRLALLGDADGLLLIPAETGRIQRGDMLEFLPFRDG</sequence>
<keyword evidence="8 11" id="KW-0460">Magnesium</keyword>
<accession>A0A371XEG1</accession>
<dbReference type="SUPFAM" id="SSF63867">
    <property type="entry name" value="MoeA C-terminal domain-like"/>
    <property type="match status" value="1"/>
</dbReference>
<dbReference type="UniPathway" id="UPA00344"/>
<comment type="catalytic activity">
    <reaction evidence="10">
        <text>adenylyl-molybdopterin + molybdate = Mo-molybdopterin + AMP + H(+)</text>
        <dbReference type="Rhea" id="RHEA:35047"/>
        <dbReference type="ChEBI" id="CHEBI:15378"/>
        <dbReference type="ChEBI" id="CHEBI:36264"/>
        <dbReference type="ChEBI" id="CHEBI:62727"/>
        <dbReference type="ChEBI" id="CHEBI:71302"/>
        <dbReference type="ChEBI" id="CHEBI:456215"/>
        <dbReference type="EC" id="2.10.1.1"/>
    </reaction>
</comment>
<keyword evidence="5 11" id="KW-0500">Molybdenum</keyword>
<keyword evidence="9 11" id="KW-0501">Molybdenum cofactor biosynthesis</keyword>
<comment type="caution">
    <text evidence="13">The sequence shown here is derived from an EMBL/GenBank/DDBJ whole genome shotgun (WGS) entry which is preliminary data.</text>
</comment>
<dbReference type="Pfam" id="PF03454">
    <property type="entry name" value="MoeA_C"/>
    <property type="match status" value="1"/>
</dbReference>
<dbReference type="EC" id="2.10.1.1" evidence="11"/>
<comment type="cofactor">
    <cofactor evidence="1 11">
        <name>Mg(2+)</name>
        <dbReference type="ChEBI" id="CHEBI:18420"/>
    </cofactor>
</comment>
<evidence type="ECO:0000256" key="2">
    <source>
        <dbReference type="ARBA" id="ARBA00002901"/>
    </source>
</evidence>
<dbReference type="InterPro" id="IPR005111">
    <property type="entry name" value="MoeA_C_domain_IV"/>
</dbReference>
<dbReference type="Gene3D" id="3.40.980.10">
    <property type="entry name" value="MoaB/Mog-like domain"/>
    <property type="match status" value="1"/>
</dbReference>
<dbReference type="InterPro" id="IPR005110">
    <property type="entry name" value="MoeA_linker/N"/>
</dbReference>
<gene>
    <name evidence="13" type="ORF">DY251_11405</name>
</gene>
<dbReference type="InterPro" id="IPR036425">
    <property type="entry name" value="MoaB/Mog-like_dom_sf"/>
</dbReference>
<evidence type="ECO:0000313" key="13">
    <source>
        <dbReference type="EMBL" id="RFC67583.1"/>
    </source>
</evidence>
<evidence type="ECO:0000256" key="1">
    <source>
        <dbReference type="ARBA" id="ARBA00001946"/>
    </source>
</evidence>
<dbReference type="SUPFAM" id="SSF53218">
    <property type="entry name" value="Molybdenum cofactor biosynthesis proteins"/>
    <property type="match status" value="1"/>
</dbReference>
<dbReference type="GO" id="GO:0005829">
    <property type="term" value="C:cytosol"/>
    <property type="evidence" value="ECO:0007669"/>
    <property type="project" value="TreeGrafter"/>
</dbReference>
<dbReference type="InterPro" id="IPR008284">
    <property type="entry name" value="MoCF_biosynth_CS"/>
</dbReference>